<evidence type="ECO:0000313" key="2">
    <source>
        <dbReference type="Proteomes" id="UP001348805"/>
    </source>
</evidence>
<reference evidence="1 2" key="1">
    <citation type="submission" date="2023-11" db="EMBL/GenBank/DDBJ databases">
        <authorList>
            <person name="Cook R."/>
            <person name="Crisci M."/>
            <person name="Pye H."/>
            <person name="Adriaenssens E."/>
            <person name="Santini J."/>
        </authorList>
    </citation>
    <scope>NUCLEOTIDE SEQUENCE [LARGE SCALE GENOMIC DNA]</scope>
    <source>
        <strain evidence="1">Lak_Megaphage_RVC_AP3_GC26</strain>
    </source>
</reference>
<keyword evidence="2" id="KW-1185">Reference proteome</keyword>
<protein>
    <submittedName>
        <fullName evidence="1">Uncharacterized protein</fullName>
    </submittedName>
</protein>
<accession>A0ABZ0YZW0</accession>
<evidence type="ECO:0000313" key="1">
    <source>
        <dbReference type="EMBL" id="WQJ51395.1"/>
    </source>
</evidence>
<proteinExistence type="predicted"/>
<name>A0ABZ0YZW0_9CAUD</name>
<sequence>MIKFKEQKQTNSYVNNITNEEINLKIHEMLLDFYKGRDMYISNMWESIQNGSYKKIFTYIKEHIHD</sequence>
<dbReference type="EMBL" id="OR769219">
    <property type="protein sequence ID" value="WQJ51395.1"/>
    <property type="molecule type" value="Genomic_DNA"/>
</dbReference>
<dbReference type="Proteomes" id="UP001348805">
    <property type="component" value="Segment"/>
</dbReference>
<organism evidence="1 2">
    <name type="scientific">phage Lak_Megaphage_RVC_AP3_GC26</name>
    <dbReference type="NCBI Taxonomy" id="3109225"/>
    <lineage>
        <taxon>Viruses</taxon>
        <taxon>Duplodnaviria</taxon>
        <taxon>Heunggongvirae</taxon>
        <taxon>Uroviricota</taxon>
        <taxon>Caudoviricetes</taxon>
        <taxon>Caudoviricetes code 15 clade</taxon>
    </lineage>
</organism>